<organism evidence="3 4">
    <name type="scientific">Schaedlerella arabinosiphila</name>
    <dbReference type="NCBI Taxonomy" id="2044587"/>
    <lineage>
        <taxon>Bacteria</taxon>
        <taxon>Bacillati</taxon>
        <taxon>Bacillota</taxon>
        <taxon>Clostridia</taxon>
        <taxon>Lachnospirales</taxon>
        <taxon>Lachnospiraceae</taxon>
        <taxon>Schaedlerella</taxon>
    </lineage>
</organism>
<dbReference type="RefSeq" id="WP_016296903.1">
    <property type="nucleotide sequence ID" value="NZ_RHJS01000002.1"/>
</dbReference>
<keyword evidence="4" id="KW-1185">Reference proteome</keyword>
<reference evidence="3" key="1">
    <citation type="submission" date="2018-10" db="EMBL/GenBank/DDBJ databases">
        <title>Schaedlerella arabinophila gen. nov. sp. nov., isolated from the mouse intestinal tract and comparative analysis with the genome of the closely related altered Schaedler flora strain ASF502.</title>
        <authorList>
            <person name="Miyake S."/>
            <person name="Soh M."/>
            <person name="Seedorf H."/>
        </authorList>
    </citation>
    <scope>NUCLEOTIDE SEQUENCE [LARGE SCALE GENOMIC DNA]</scope>
    <source>
        <strain evidence="3">DSM 106076</strain>
    </source>
</reference>
<dbReference type="Gene3D" id="3.10.290.30">
    <property type="entry name" value="MM3350-like"/>
    <property type="match status" value="1"/>
</dbReference>
<comment type="caution">
    <text evidence="3">The sequence shown here is derived from an EMBL/GenBank/DDBJ whole genome shotgun (WGS) entry which is preliminary data.</text>
</comment>
<feature type="domain" description="Plasmid pRiA4b Orf3-like" evidence="2">
    <location>
        <begin position="275"/>
        <end position="390"/>
    </location>
</feature>
<evidence type="ECO:0000313" key="4">
    <source>
        <dbReference type="Proteomes" id="UP000274920"/>
    </source>
</evidence>
<dbReference type="Proteomes" id="UP000274920">
    <property type="component" value="Unassembled WGS sequence"/>
</dbReference>
<dbReference type="Pfam" id="PF07929">
    <property type="entry name" value="PRiA4_ORF3"/>
    <property type="match status" value="1"/>
</dbReference>
<dbReference type="PANTHER" id="PTHR41878">
    <property type="entry name" value="LEXA REPRESSOR-RELATED"/>
    <property type="match status" value="1"/>
</dbReference>
<sequence>MAKQKKTPAIQIPSGDAEIICRDFEAFCKYLVEHKAKLSKTTAHIGKKDCFELNRLFHRKEEYEKATRFQKHYPVIHFFYYAALKYHILELNAAETGMVYGRNYTLFQNAPILERYTLFLLNFLYDVNFLRDKYALSHIRPFFQWYETTKPETGNVYPCMYGVFPDEYSSEKGITAHLEELRLIRIQRKGEMQAAFVPWEIEVLPALNAAFRLYHEIHIREEGIWEKEKKIESFFLKSMDVLEPGQKKYTLSEIFMPAQIEILDQTVDLEVSMRYYDCSRTIRMNQRNSLYDLHMMIQEAFDFDNDHLYEFYVGKEPLQKTYSVPESMGSGAAESVYKTALGKLSPRKGMKFTYLFDFGDSWWFEIKVVKIADGSVSKPVIVKSKNPAPMQYPMWDEEYDEEYDEDYDEDYDEEE</sequence>
<accession>A0A3R8JLH6</accession>
<dbReference type="InterPro" id="IPR024047">
    <property type="entry name" value="MM3350-like_sf"/>
</dbReference>
<dbReference type="SUPFAM" id="SSF159941">
    <property type="entry name" value="MM3350-like"/>
    <property type="match status" value="1"/>
</dbReference>
<name>A0A3R8JLH6_9FIRM</name>
<dbReference type="PANTHER" id="PTHR41878:SF1">
    <property type="entry name" value="TNPR PROTEIN"/>
    <property type="match status" value="1"/>
</dbReference>
<dbReference type="InterPro" id="IPR012912">
    <property type="entry name" value="Plasmid_pRiA4b_Orf3-like"/>
</dbReference>
<evidence type="ECO:0000256" key="1">
    <source>
        <dbReference type="SAM" id="MobiDB-lite"/>
    </source>
</evidence>
<evidence type="ECO:0000313" key="3">
    <source>
        <dbReference type="EMBL" id="RRK30988.1"/>
    </source>
</evidence>
<feature type="compositionally biased region" description="Acidic residues" evidence="1">
    <location>
        <begin position="395"/>
        <end position="415"/>
    </location>
</feature>
<dbReference type="EMBL" id="RHJS01000002">
    <property type="protein sequence ID" value="RRK30988.1"/>
    <property type="molecule type" value="Genomic_DNA"/>
</dbReference>
<dbReference type="AlphaFoldDB" id="A0A3R8JLH6"/>
<proteinExistence type="predicted"/>
<feature type="region of interest" description="Disordered" evidence="1">
    <location>
        <begin position="392"/>
        <end position="415"/>
    </location>
</feature>
<evidence type="ECO:0000259" key="2">
    <source>
        <dbReference type="Pfam" id="PF07929"/>
    </source>
</evidence>
<gene>
    <name evidence="3" type="ORF">EBB54_06100</name>
</gene>
<protein>
    <submittedName>
        <fullName evidence="3">Plasmid pRiA4b ORF-3 family protein</fullName>
    </submittedName>
</protein>